<gene>
    <name evidence="1" type="ORF">D6D01_05787</name>
</gene>
<dbReference type="AlphaFoldDB" id="A0A4S9L4K0"/>
<accession>A0A4S9L4K0</accession>
<evidence type="ECO:0000313" key="1">
    <source>
        <dbReference type="EMBL" id="THY23991.1"/>
    </source>
</evidence>
<comment type="caution">
    <text evidence="1">The sequence shown here is derived from an EMBL/GenBank/DDBJ whole genome shotgun (WGS) entry which is preliminary data.</text>
</comment>
<organism evidence="1 2">
    <name type="scientific">Aureobasidium pullulans</name>
    <name type="common">Black yeast</name>
    <name type="synonym">Pullularia pullulans</name>
    <dbReference type="NCBI Taxonomy" id="5580"/>
    <lineage>
        <taxon>Eukaryota</taxon>
        <taxon>Fungi</taxon>
        <taxon>Dikarya</taxon>
        <taxon>Ascomycota</taxon>
        <taxon>Pezizomycotina</taxon>
        <taxon>Dothideomycetes</taxon>
        <taxon>Dothideomycetidae</taxon>
        <taxon>Dothideales</taxon>
        <taxon>Saccotheciaceae</taxon>
        <taxon>Aureobasidium</taxon>
    </lineage>
</organism>
<dbReference type="Proteomes" id="UP000306584">
    <property type="component" value="Unassembled WGS sequence"/>
</dbReference>
<proteinExistence type="predicted"/>
<name>A0A4S9L4K0_AURPU</name>
<protein>
    <submittedName>
        <fullName evidence="1">Uncharacterized protein</fullName>
    </submittedName>
</protein>
<evidence type="ECO:0000313" key="2">
    <source>
        <dbReference type="Proteomes" id="UP000306584"/>
    </source>
</evidence>
<reference evidence="1 2" key="1">
    <citation type="submission" date="2018-10" db="EMBL/GenBank/DDBJ databases">
        <title>Fifty Aureobasidium pullulans genomes reveal a recombining polyextremotolerant generalist.</title>
        <authorList>
            <person name="Gostincar C."/>
            <person name="Turk M."/>
            <person name="Zajc J."/>
            <person name="Gunde-Cimerman N."/>
        </authorList>
    </citation>
    <scope>NUCLEOTIDE SEQUENCE [LARGE SCALE GENOMIC DNA]</scope>
    <source>
        <strain evidence="1 2">EXF-6604</strain>
    </source>
</reference>
<sequence length="337" mass="38120">MPPRVCFAPDDHPDGSHNHFQDNPFGHESIWIGYCDEPTQAFRGFISLQALVEKAQHNFAHGYKDRFPFFLISFGGRYGHAVSSDEELRYNAQCSACITKKKCDHSLVQYLPVEVWDYARGRPTKIFVSKVPTTQAGAMLCTLMITIKNKPMLALLKYRGQGSFGFQYTDGSISRSMNVNFVAVDNETYDAIGTDDFGDKNKTDANAIDHRTLPQKTTSDCFTRSRERGIVIDLTDDEEDELPLKKEERFDTPPELMVEPMENQINSEDADNYVPTDIMKEFGSMMANMARDFGIDALSQPEAKRLRSRMGEAAKLGNKEMLYHYFGLLSAAVFDHA</sequence>
<dbReference type="EMBL" id="QZBD01000228">
    <property type="protein sequence ID" value="THY23991.1"/>
    <property type="molecule type" value="Genomic_DNA"/>
</dbReference>